<dbReference type="RefSeq" id="WP_133033467.1">
    <property type="nucleotide sequence ID" value="NZ_BAABEI010000012.1"/>
</dbReference>
<organism evidence="2 3">
    <name type="scientific">Shinella granuli</name>
    <dbReference type="NCBI Taxonomy" id="323621"/>
    <lineage>
        <taxon>Bacteria</taxon>
        <taxon>Pseudomonadati</taxon>
        <taxon>Pseudomonadota</taxon>
        <taxon>Alphaproteobacteria</taxon>
        <taxon>Hyphomicrobiales</taxon>
        <taxon>Rhizobiaceae</taxon>
        <taxon>Shinella</taxon>
    </lineage>
</organism>
<accession>A0A4R2D0C8</accession>
<feature type="region of interest" description="Disordered" evidence="1">
    <location>
        <begin position="80"/>
        <end position="100"/>
    </location>
</feature>
<dbReference type="AlphaFoldDB" id="A0A4R2D0C8"/>
<protein>
    <submittedName>
        <fullName evidence="2">Uncharacterized protein</fullName>
    </submittedName>
</protein>
<name>A0A4R2D0C8_SHIGR</name>
<evidence type="ECO:0000313" key="2">
    <source>
        <dbReference type="EMBL" id="TCN46865.1"/>
    </source>
</evidence>
<comment type="caution">
    <text evidence="2">The sequence shown here is derived from an EMBL/GenBank/DDBJ whole genome shotgun (WGS) entry which is preliminary data.</text>
</comment>
<evidence type="ECO:0000256" key="1">
    <source>
        <dbReference type="SAM" id="MobiDB-lite"/>
    </source>
</evidence>
<reference evidence="2 3" key="1">
    <citation type="submission" date="2019-03" db="EMBL/GenBank/DDBJ databases">
        <title>Genomic Encyclopedia of Type Strains, Phase IV (KMG-IV): sequencing the most valuable type-strain genomes for metagenomic binning, comparative biology and taxonomic classification.</title>
        <authorList>
            <person name="Goeker M."/>
        </authorList>
    </citation>
    <scope>NUCLEOTIDE SEQUENCE [LARGE SCALE GENOMIC DNA]</scope>
    <source>
        <strain evidence="2 3">DSM 18401</strain>
    </source>
</reference>
<keyword evidence="3" id="KW-1185">Reference proteome</keyword>
<dbReference type="Proteomes" id="UP000295351">
    <property type="component" value="Unassembled WGS sequence"/>
</dbReference>
<evidence type="ECO:0000313" key="3">
    <source>
        <dbReference type="Proteomes" id="UP000295351"/>
    </source>
</evidence>
<proteinExistence type="predicted"/>
<gene>
    <name evidence="2" type="ORF">EV665_10333</name>
</gene>
<sequence length="180" mass="19171">MAKPIHPADAADRAKIANATHFNVHLRKGPTEKINQEAPTLAEAVKIADAINAESRKPAMIYAVMPEGTTVFVPKDMADAARQGEPPAEPVPKPERKPAGKRAAILEAAQRGELPAAPDFSAATHKPHRKKLEAVVAMVRAGDIEGLKAFEIKPVSTSPRAIARYRDLAVIALAALSRSA</sequence>
<dbReference type="EMBL" id="SLVX01000003">
    <property type="protein sequence ID" value="TCN46865.1"/>
    <property type="molecule type" value="Genomic_DNA"/>
</dbReference>